<gene>
    <name evidence="3" type="ORF">ACHAW5_001754</name>
</gene>
<evidence type="ECO:0000259" key="2">
    <source>
        <dbReference type="PROSITE" id="PS51462"/>
    </source>
</evidence>
<dbReference type="EMBL" id="JALLAZ020000131">
    <property type="protein sequence ID" value="KAL3802909.1"/>
    <property type="molecule type" value="Genomic_DNA"/>
</dbReference>
<accession>A0ABD3QRW6</accession>
<organism evidence="3 4">
    <name type="scientific">Stephanodiscus triporus</name>
    <dbReference type="NCBI Taxonomy" id="2934178"/>
    <lineage>
        <taxon>Eukaryota</taxon>
        <taxon>Sar</taxon>
        <taxon>Stramenopiles</taxon>
        <taxon>Ochrophyta</taxon>
        <taxon>Bacillariophyta</taxon>
        <taxon>Coscinodiscophyceae</taxon>
        <taxon>Thalassiosirophycidae</taxon>
        <taxon>Stephanodiscales</taxon>
        <taxon>Stephanodiscaceae</taxon>
        <taxon>Stephanodiscus</taxon>
    </lineage>
</organism>
<dbReference type="PROSITE" id="PS51462">
    <property type="entry name" value="NUDIX"/>
    <property type="match status" value="1"/>
</dbReference>
<dbReference type="PANTHER" id="PTHR10885">
    <property type="entry name" value="ISOPENTENYL-DIPHOSPHATE DELTA-ISOMERASE"/>
    <property type="match status" value="1"/>
</dbReference>
<dbReference type="PANTHER" id="PTHR10885:SF20">
    <property type="entry name" value="NUDIX HYDROLASE DOMAIN-CONTAINING PROTEIN"/>
    <property type="match status" value="1"/>
</dbReference>
<name>A0ABD3QRW6_9STRA</name>
<protein>
    <recommendedName>
        <fullName evidence="2">Nudix hydrolase domain-containing protein</fullName>
    </recommendedName>
</protein>
<evidence type="ECO:0000313" key="3">
    <source>
        <dbReference type="EMBL" id="KAL3802909.1"/>
    </source>
</evidence>
<dbReference type="AlphaFoldDB" id="A0ABD3QRW6"/>
<keyword evidence="4" id="KW-1185">Reference proteome</keyword>
<comment type="caution">
    <text evidence="3">The sequence shown here is derived from an EMBL/GenBank/DDBJ whole genome shotgun (WGS) entry which is preliminary data.</text>
</comment>
<dbReference type="Proteomes" id="UP001530315">
    <property type="component" value="Unassembled WGS sequence"/>
</dbReference>
<dbReference type="Gene3D" id="3.90.79.10">
    <property type="entry name" value="Nucleoside Triphosphate Pyrophosphohydrolase"/>
    <property type="match status" value="1"/>
</dbReference>
<dbReference type="InterPro" id="IPR000086">
    <property type="entry name" value="NUDIX_hydrolase_dom"/>
</dbReference>
<dbReference type="SUPFAM" id="SSF55811">
    <property type="entry name" value="Nudix"/>
    <property type="match status" value="1"/>
</dbReference>
<reference evidence="3 4" key="1">
    <citation type="submission" date="2024-10" db="EMBL/GenBank/DDBJ databases">
        <title>Updated reference genomes for cyclostephanoid diatoms.</title>
        <authorList>
            <person name="Roberts W.R."/>
            <person name="Alverson A.J."/>
        </authorList>
    </citation>
    <scope>NUCLEOTIDE SEQUENCE [LARGE SCALE GENOMIC DNA]</scope>
    <source>
        <strain evidence="3 4">AJA276-08</strain>
    </source>
</reference>
<dbReference type="InterPro" id="IPR015797">
    <property type="entry name" value="NUDIX_hydrolase-like_dom_sf"/>
</dbReference>
<feature type="compositionally biased region" description="Low complexity" evidence="1">
    <location>
        <begin position="26"/>
        <end position="38"/>
    </location>
</feature>
<proteinExistence type="predicted"/>
<sequence length="219" mass="24050">MSNPHALDIAQDPEELLEVMHPPPSSSSSLSPPLSFDPPTSTGKCAYRGIVHRDGLWHNTSHVWLIDAHSSSLLLQKRSMHKDTFPGRWDISSAGHVESSSASIKHTAMSELAEELGLDDVSEDELKLAFIVPAEQTSIGGCNAYEHVHFLVMRDDYGGAKKNFSLRTAEVSEVRWTNAWDVIDALRSGDVGYAPRTPSYVDVMEGELVKIIGPRRSGT</sequence>
<feature type="domain" description="Nudix hydrolase" evidence="2">
    <location>
        <begin position="56"/>
        <end position="199"/>
    </location>
</feature>
<feature type="region of interest" description="Disordered" evidence="1">
    <location>
        <begin position="18"/>
        <end position="38"/>
    </location>
</feature>
<evidence type="ECO:0000313" key="4">
    <source>
        <dbReference type="Proteomes" id="UP001530315"/>
    </source>
</evidence>
<dbReference type="CDD" id="cd04692">
    <property type="entry name" value="NUDIX_Hydrolase"/>
    <property type="match status" value="1"/>
</dbReference>
<evidence type="ECO:0000256" key="1">
    <source>
        <dbReference type="SAM" id="MobiDB-lite"/>
    </source>
</evidence>
<dbReference type="Pfam" id="PF00293">
    <property type="entry name" value="NUDIX"/>
    <property type="match status" value="1"/>
</dbReference>